<evidence type="ECO:0000256" key="6">
    <source>
        <dbReference type="SAM" id="Phobius"/>
    </source>
</evidence>
<proteinExistence type="inferred from homology"/>
<dbReference type="EMBL" id="HBUF01096670">
    <property type="protein sequence ID" value="CAG6637026.1"/>
    <property type="molecule type" value="Transcribed_RNA"/>
</dbReference>
<dbReference type="EMBL" id="HBUF01275782">
    <property type="protein sequence ID" value="CAG6686352.1"/>
    <property type="molecule type" value="Transcribed_RNA"/>
</dbReference>
<evidence type="ECO:0000256" key="1">
    <source>
        <dbReference type="ARBA" id="ARBA00004141"/>
    </source>
</evidence>
<comment type="similarity">
    <text evidence="2">Belongs to the UPF0220 family.</text>
</comment>
<dbReference type="Pfam" id="PF05255">
    <property type="entry name" value="UPF0220"/>
    <property type="match status" value="1"/>
</dbReference>
<evidence type="ECO:0000313" key="7">
    <source>
        <dbReference type="EMBL" id="CAG6686352.1"/>
    </source>
</evidence>
<name>A0A8D8TLM4_9HEMI</name>
<evidence type="ECO:0000256" key="2">
    <source>
        <dbReference type="ARBA" id="ARBA00005335"/>
    </source>
</evidence>
<feature type="transmembrane region" description="Helical" evidence="6">
    <location>
        <begin position="96"/>
        <end position="121"/>
    </location>
</feature>
<dbReference type="EMBL" id="HBUF01352574">
    <property type="protein sequence ID" value="CAG6715022.1"/>
    <property type="molecule type" value="Transcribed_RNA"/>
</dbReference>
<dbReference type="EMBL" id="HBUF01275783">
    <property type="protein sequence ID" value="CAG6686355.1"/>
    <property type="molecule type" value="Transcribed_RNA"/>
</dbReference>
<reference evidence="7" key="1">
    <citation type="submission" date="2021-05" db="EMBL/GenBank/DDBJ databases">
        <authorList>
            <person name="Alioto T."/>
            <person name="Alioto T."/>
            <person name="Gomez Garrido J."/>
        </authorList>
    </citation>
    <scope>NUCLEOTIDE SEQUENCE</scope>
</reference>
<dbReference type="GO" id="GO:0016020">
    <property type="term" value="C:membrane"/>
    <property type="evidence" value="ECO:0007669"/>
    <property type="project" value="UniProtKB-SubCell"/>
</dbReference>
<dbReference type="EMBL" id="HBUF01352575">
    <property type="protein sequence ID" value="CAG6715024.1"/>
    <property type="molecule type" value="Transcribed_RNA"/>
</dbReference>
<sequence>MPMFGSNINLGACLWFDQNGGEKRNAVSALISGALFFIGWWFIIDAVCVTKSFPFSYHLIGIVGTISLFMINAVSSSQMRGDSYSGGCFGPQGARVWLFVGFVMGFAAVIASCWILFSGFISVPGAAVWPGFELFFQNVFIFGASLVFKFGRQEDQWS</sequence>
<dbReference type="AlphaFoldDB" id="A0A8D8TLM4"/>
<feature type="transmembrane region" description="Helical" evidence="6">
    <location>
        <begin position="26"/>
        <end position="43"/>
    </location>
</feature>
<comment type="subcellular location">
    <subcellularLocation>
        <location evidence="1">Membrane</location>
        <topology evidence="1">Multi-pass membrane protein</topology>
    </subcellularLocation>
</comment>
<dbReference type="EMBL" id="HBUF01611660">
    <property type="protein sequence ID" value="CAG6778858.1"/>
    <property type="molecule type" value="Transcribed_RNA"/>
</dbReference>
<evidence type="ECO:0000256" key="3">
    <source>
        <dbReference type="ARBA" id="ARBA00022692"/>
    </source>
</evidence>
<feature type="transmembrane region" description="Helical" evidence="6">
    <location>
        <begin position="127"/>
        <end position="148"/>
    </location>
</feature>
<dbReference type="EMBL" id="HBUF01611661">
    <property type="protein sequence ID" value="CAG6778859.1"/>
    <property type="molecule type" value="Transcribed_RNA"/>
</dbReference>
<protein>
    <submittedName>
        <fullName evidence="7">Transmembrane protein 50A</fullName>
    </submittedName>
</protein>
<accession>A0A8D8TLM4</accession>
<dbReference type="EMBL" id="HBUF01352576">
    <property type="protein sequence ID" value="CAG6715026.1"/>
    <property type="molecule type" value="Transcribed_RNA"/>
</dbReference>
<keyword evidence="4 6" id="KW-1133">Transmembrane helix</keyword>
<dbReference type="InterPro" id="IPR007919">
    <property type="entry name" value="UPF0220"/>
</dbReference>
<dbReference type="EMBL" id="HBUF01275781">
    <property type="protein sequence ID" value="CAG6686349.1"/>
    <property type="molecule type" value="Transcribed_RNA"/>
</dbReference>
<dbReference type="EMBL" id="HBUF01096671">
    <property type="protein sequence ID" value="CAG6637027.1"/>
    <property type="molecule type" value="Transcribed_RNA"/>
</dbReference>
<keyword evidence="5 6" id="KW-0472">Membrane</keyword>
<keyword evidence="3 6" id="KW-0812">Transmembrane</keyword>
<organism evidence="7">
    <name type="scientific">Cacopsylla melanoneura</name>
    <dbReference type="NCBI Taxonomy" id="428564"/>
    <lineage>
        <taxon>Eukaryota</taxon>
        <taxon>Metazoa</taxon>
        <taxon>Ecdysozoa</taxon>
        <taxon>Arthropoda</taxon>
        <taxon>Hexapoda</taxon>
        <taxon>Insecta</taxon>
        <taxon>Pterygota</taxon>
        <taxon>Neoptera</taxon>
        <taxon>Paraneoptera</taxon>
        <taxon>Hemiptera</taxon>
        <taxon>Sternorrhyncha</taxon>
        <taxon>Psylloidea</taxon>
        <taxon>Psyllidae</taxon>
        <taxon>Psyllinae</taxon>
        <taxon>Cacopsylla</taxon>
    </lineage>
</organism>
<evidence type="ECO:0000256" key="5">
    <source>
        <dbReference type="ARBA" id="ARBA00023136"/>
    </source>
</evidence>
<evidence type="ECO:0000256" key="4">
    <source>
        <dbReference type="ARBA" id="ARBA00022989"/>
    </source>
</evidence>
<dbReference type="PANTHER" id="PTHR13180">
    <property type="entry name" value="SMALL MEMBRANE PROTEIN-RELATED"/>
    <property type="match status" value="1"/>
</dbReference>
<feature type="transmembrane region" description="Helical" evidence="6">
    <location>
        <begin position="55"/>
        <end position="75"/>
    </location>
</feature>
<dbReference type="EMBL" id="HBUF01096672">
    <property type="protein sequence ID" value="CAG6637028.1"/>
    <property type="molecule type" value="Transcribed_RNA"/>
</dbReference>